<gene>
    <name evidence="1" type="ORF">PS870_06395</name>
</gene>
<dbReference type="AlphaFoldDB" id="A0A5E7QK24"/>
<name>A0A5E7QK24_PSEFL</name>
<dbReference type="EMBL" id="CABVIK010000037">
    <property type="protein sequence ID" value="VVP61650.1"/>
    <property type="molecule type" value="Genomic_DNA"/>
</dbReference>
<dbReference type="RefSeq" id="WP_154914224.1">
    <property type="nucleotide sequence ID" value="NZ_CABVIK010000037.1"/>
</dbReference>
<reference evidence="1 2" key="1">
    <citation type="submission" date="2019-09" db="EMBL/GenBank/DDBJ databases">
        <authorList>
            <person name="Chandra G."/>
            <person name="Truman W A."/>
        </authorList>
    </citation>
    <scope>NUCLEOTIDE SEQUENCE [LARGE SCALE GENOMIC DNA]</scope>
    <source>
        <strain evidence="1">PS870</strain>
    </source>
</reference>
<evidence type="ECO:0000313" key="1">
    <source>
        <dbReference type="EMBL" id="VVP61650.1"/>
    </source>
</evidence>
<sequence length="199" mass="21915">MTTNQTIDGVPRKALEQALLAMKRIYQAGHDRILDAGGTCDTPEYMMANDPTARELRALLDAEACTSCDSSGEYIDAIGDWRGYCSCPAGVELKNRPTAQPQCEPVAYAAFADNGNIRCWSSTNEAVGLKILAEEGAEIVPLYRRPPEQPAPVTAVLPEREMYCQYLRGVIPDNRLEVEAHKDGWNACPDELKRLNPSL</sequence>
<evidence type="ECO:0000313" key="2">
    <source>
        <dbReference type="Proteomes" id="UP000349468"/>
    </source>
</evidence>
<dbReference type="Proteomes" id="UP000349468">
    <property type="component" value="Unassembled WGS sequence"/>
</dbReference>
<accession>A0A5E7QK24</accession>
<protein>
    <submittedName>
        <fullName evidence="1">Uncharacterized protein</fullName>
    </submittedName>
</protein>
<proteinExistence type="predicted"/>
<organism evidence="1 2">
    <name type="scientific">Pseudomonas fluorescens</name>
    <dbReference type="NCBI Taxonomy" id="294"/>
    <lineage>
        <taxon>Bacteria</taxon>
        <taxon>Pseudomonadati</taxon>
        <taxon>Pseudomonadota</taxon>
        <taxon>Gammaproteobacteria</taxon>
        <taxon>Pseudomonadales</taxon>
        <taxon>Pseudomonadaceae</taxon>
        <taxon>Pseudomonas</taxon>
    </lineage>
</organism>